<dbReference type="KEGG" id="sen:SACE_2835"/>
<proteinExistence type="predicted"/>
<reference evidence="1 2" key="1">
    <citation type="journal article" date="2007" name="Nat. Biotechnol.">
        <title>Complete genome sequence of the erythromycin-producing bacterium Saccharopolyspora erythraea NRRL23338.</title>
        <authorList>
            <person name="Oliynyk M."/>
            <person name="Samborskyy M."/>
            <person name="Lester J.B."/>
            <person name="Mironenko T."/>
            <person name="Scott N."/>
            <person name="Dickens S."/>
            <person name="Haydock S.F."/>
            <person name="Leadlay P.F."/>
        </authorList>
    </citation>
    <scope>NUCLEOTIDE SEQUENCE [LARGE SCALE GENOMIC DNA]</scope>
    <source>
        <strain evidence="2">ATCC 11635 / DSM 40517 / JCM 4748 / NBRC 13426 / NCIMB 8594 / NRRL 2338</strain>
    </source>
</reference>
<evidence type="ECO:0000313" key="1">
    <source>
        <dbReference type="EMBL" id="CAM02114.1"/>
    </source>
</evidence>
<dbReference type="HOGENOM" id="CLU_2095093_0_0_11"/>
<gene>
    <name evidence="1" type="ordered locus">SACE_2835</name>
</gene>
<dbReference type="Proteomes" id="UP000006728">
    <property type="component" value="Chromosome"/>
</dbReference>
<dbReference type="STRING" id="405948.SACE_2835"/>
<accession>A4FDI9</accession>
<dbReference type="AlphaFoldDB" id="A4FDI9"/>
<dbReference type="EMBL" id="AM420293">
    <property type="protein sequence ID" value="CAM02114.1"/>
    <property type="molecule type" value="Genomic_DNA"/>
</dbReference>
<organism evidence="1 2">
    <name type="scientific">Saccharopolyspora erythraea (strain ATCC 11635 / DSM 40517 / JCM 4748 / NBRC 13426 / NCIMB 8594 / NRRL 2338)</name>
    <dbReference type="NCBI Taxonomy" id="405948"/>
    <lineage>
        <taxon>Bacteria</taxon>
        <taxon>Bacillati</taxon>
        <taxon>Actinomycetota</taxon>
        <taxon>Actinomycetes</taxon>
        <taxon>Pseudonocardiales</taxon>
        <taxon>Pseudonocardiaceae</taxon>
        <taxon>Saccharopolyspora</taxon>
    </lineage>
</organism>
<evidence type="ECO:0000313" key="2">
    <source>
        <dbReference type="Proteomes" id="UP000006728"/>
    </source>
</evidence>
<protein>
    <submittedName>
        <fullName evidence="1">Uncharacterized protein</fullName>
    </submittedName>
</protein>
<keyword evidence="2" id="KW-1185">Reference proteome</keyword>
<sequence length="116" mass="13256">MAEAPAAHRGGNVRQAHELRRRDAVERTCSVRVTTLTRVAERQQVESIDLLRIGARHADPEVLRGVDDDLWPRIRRIVVEPHDEDGLARTKMLLRAREYEVAQGSGRRMLLARRCA</sequence>
<name>A4FDI9_SACEN</name>